<dbReference type="InterPro" id="IPR045000">
    <property type="entry name" value="TR"/>
</dbReference>
<dbReference type="PRINTS" id="PR00080">
    <property type="entry name" value="SDRFAMILY"/>
</dbReference>
<gene>
    <name evidence="5" type="ORF">Prudu_593S000100</name>
</gene>
<dbReference type="AlphaFoldDB" id="A0A5H2XRL7"/>
<dbReference type="SUPFAM" id="SSF51735">
    <property type="entry name" value="NAD(P)-binding Rossmann-fold domains"/>
    <property type="match status" value="3"/>
</dbReference>
<keyword evidence="4" id="KW-0812">Transmembrane</keyword>
<dbReference type="Gene3D" id="3.40.50.720">
    <property type="entry name" value="NAD(P)-binding Rossmann-like Domain"/>
    <property type="match status" value="3"/>
</dbReference>
<name>A0A5H2XRL7_PRUDU</name>
<evidence type="ECO:0000256" key="2">
    <source>
        <dbReference type="ARBA" id="ARBA00023002"/>
    </source>
</evidence>
<dbReference type="InterPro" id="IPR002347">
    <property type="entry name" value="SDR_fam"/>
</dbReference>
<evidence type="ECO:0000313" key="5">
    <source>
        <dbReference type="EMBL" id="BBN68825.1"/>
    </source>
</evidence>
<keyword evidence="1" id="KW-0521">NADP</keyword>
<dbReference type="PROSITE" id="PS00061">
    <property type="entry name" value="ADH_SHORT"/>
    <property type="match status" value="1"/>
</dbReference>
<dbReference type="InterPro" id="IPR036291">
    <property type="entry name" value="NAD(P)-bd_dom_sf"/>
</dbReference>
<dbReference type="GO" id="GO:0016491">
    <property type="term" value="F:oxidoreductase activity"/>
    <property type="evidence" value="ECO:0007669"/>
    <property type="project" value="UniProtKB-KW"/>
</dbReference>
<dbReference type="PANTHER" id="PTHR42898">
    <property type="entry name" value="TROPINONE REDUCTASE"/>
    <property type="match status" value="1"/>
</dbReference>
<dbReference type="PANTHER" id="PTHR42898:SF79">
    <property type="entry name" value="NAD(P)-BINDING ROSSMANN-FOLD PROTEIN"/>
    <property type="match status" value="1"/>
</dbReference>
<accession>A0A5H2XRL7</accession>
<comment type="similarity">
    <text evidence="3">Belongs to the short-chain dehydrogenases/reductases (SDR) family. SDR65C subfamily.</text>
</comment>
<evidence type="ECO:0000256" key="1">
    <source>
        <dbReference type="ARBA" id="ARBA00022857"/>
    </source>
</evidence>
<feature type="transmembrane region" description="Helical" evidence="4">
    <location>
        <begin position="121"/>
        <end position="141"/>
    </location>
</feature>
<protein>
    <submittedName>
        <fullName evidence="5">NAD(P)-binding Rossmann-fold superfamily protein</fullName>
    </submittedName>
</protein>
<organism evidence="5">
    <name type="scientific">Prunus dulcis</name>
    <name type="common">Almond</name>
    <name type="synonym">Amygdalus dulcis</name>
    <dbReference type="NCBI Taxonomy" id="3755"/>
    <lineage>
        <taxon>Eukaryota</taxon>
        <taxon>Viridiplantae</taxon>
        <taxon>Streptophyta</taxon>
        <taxon>Embryophyta</taxon>
        <taxon>Tracheophyta</taxon>
        <taxon>Spermatophyta</taxon>
        <taxon>Magnoliopsida</taxon>
        <taxon>eudicotyledons</taxon>
        <taxon>Gunneridae</taxon>
        <taxon>Pentapetalae</taxon>
        <taxon>rosids</taxon>
        <taxon>fabids</taxon>
        <taxon>Rosales</taxon>
        <taxon>Rosaceae</taxon>
        <taxon>Amygdaloideae</taxon>
        <taxon>Amygdaleae</taxon>
        <taxon>Prunus</taxon>
    </lineage>
</organism>
<keyword evidence="2" id="KW-0560">Oxidoreductase</keyword>
<evidence type="ECO:0000256" key="3">
    <source>
        <dbReference type="ARBA" id="ARBA00025714"/>
    </source>
</evidence>
<dbReference type="Pfam" id="PF13561">
    <property type="entry name" value="adh_short_C2"/>
    <property type="match status" value="2"/>
</dbReference>
<dbReference type="EMBL" id="AP020930">
    <property type="protein sequence ID" value="BBN68825.1"/>
    <property type="molecule type" value="Genomic_DNA"/>
</dbReference>
<dbReference type="InterPro" id="IPR020904">
    <property type="entry name" value="Sc_DH/Rdtase_CS"/>
</dbReference>
<keyword evidence="4" id="KW-0472">Membrane</keyword>
<reference evidence="5" key="1">
    <citation type="journal article" date="2019" name="Science">
        <title>Mutation of a bHLH transcription factor allowed almond domestication.</title>
        <authorList>
            <person name="Sanchez-Perez R."/>
            <person name="Pavan S."/>
            <person name="Mazzeo R."/>
            <person name="Moldovan C."/>
            <person name="Aiese Cigliano R."/>
            <person name="Del Cueto J."/>
            <person name="Ricciardi F."/>
            <person name="Lotti C."/>
            <person name="Ricciardi L."/>
            <person name="Dicenta F."/>
            <person name="Lopez-Marques R.L."/>
            <person name="Lindberg Moller B."/>
        </authorList>
    </citation>
    <scope>NUCLEOTIDE SEQUENCE</scope>
</reference>
<keyword evidence="4" id="KW-1133">Transmembrane helix</keyword>
<dbReference type="PRINTS" id="PR00081">
    <property type="entry name" value="GDHRDH"/>
</dbReference>
<evidence type="ECO:0000256" key="4">
    <source>
        <dbReference type="SAM" id="Phobius"/>
    </source>
</evidence>
<dbReference type="FunFam" id="3.40.50.720:FF:000084">
    <property type="entry name" value="Short-chain dehydrogenase reductase"/>
    <property type="match status" value="2"/>
</dbReference>
<feature type="non-terminal residue" evidence="5">
    <location>
        <position position="752"/>
    </location>
</feature>
<sequence length="752" mass="81444">MAQANSNGKDSRWSLHGMTALVTGTLCGGIGGARATIHTCSRNEVQLNDCLSQWKMKGFDQVTGSVCDVVSKAQREELINKVSSLFHGKLNICKQRGNCRNKTSDRDTTEDYSFIMRAGNIIFMSSVAGVVSLGTASIYAANKGCQLSMPFRMDWRAKRGVCLGGISMLPCSVLHNWPNYLRRWRVHCQWPPLPRTMKNIYVICVLASNISRRWSLQGMTALVTGGTKGMGYAIVEELSGLGASVHTCARNQNQLNDCLNEWKTKGFHQVTGSVCDLSSRAQRHELINEVSSQFNGKLNILINNVGTTEAKATLDCTAEDFAFVTSTNLESSYHLSQLAHPLLKAAGAGNIVFISSVAGSVSVAGIGSIYAATKGAVNQLARSFACEWGKDNIRVNSVAPWFIKTSLSADVHKTYHSLYFIHAVLNNEQFSNVVNSRTPLGRPGEPEEVAALVSFLCLPAASYITGQTICVDGGMTMAQANSNCKDSRWSLHGMTALVTGGTKGIGYAIVEELAGLGATIHTCSRNEVQLNDCLSQWKMKGFDQVTGSVCDVVSKAQREELINKVSSLFHGKLNILINNVGTTDLKPAIESTTEDYSFIMSTNLESAYHFSQLAHPLLKASGAGNIIFLSSVAGVVSVGEVEVYMLPQKLAKNLACEWAKDNIRTNSVAPWFIRTPLVEPLLSNQNFLEAVNSRCPLGRTGEPKEVSALVAFLCFPAASYITGQTICVDGGFTEIQLRPKSTSIPKGKGKTK</sequence>
<proteinExistence type="inferred from homology"/>